<dbReference type="EMBL" id="JARYZI010000010">
    <property type="protein sequence ID" value="MDH8679186.1"/>
    <property type="molecule type" value="Genomic_DNA"/>
</dbReference>
<dbReference type="Proteomes" id="UP001158045">
    <property type="component" value="Unassembled WGS sequence"/>
</dbReference>
<protein>
    <recommendedName>
        <fullName evidence="3">MerR family transcriptional regulator</fullName>
    </recommendedName>
</protein>
<proteinExistence type="predicted"/>
<organism evidence="1 2">
    <name type="scientific">Fusibacter bizertensis</name>
    <dbReference type="NCBI Taxonomy" id="1488331"/>
    <lineage>
        <taxon>Bacteria</taxon>
        <taxon>Bacillati</taxon>
        <taxon>Bacillota</taxon>
        <taxon>Clostridia</taxon>
        <taxon>Eubacteriales</taxon>
        <taxon>Eubacteriales Family XII. Incertae Sedis</taxon>
        <taxon>Fusibacter</taxon>
    </lineage>
</organism>
<evidence type="ECO:0000313" key="1">
    <source>
        <dbReference type="EMBL" id="MDH8679186.1"/>
    </source>
</evidence>
<sequence length="140" mass="16555">MVYKVSDVAELIGVEKTEIFEKMITHKALLDPNISKVDGVTYFDDRGFEILKTLFSKVNDETVIEKSEIKPIKSVSKFEKERDILYDKVDILKNELFNLDSELELKDEMILKYQDKLIEDIEHINRLQYMLMKKYEKAVE</sequence>
<evidence type="ECO:0000313" key="2">
    <source>
        <dbReference type="Proteomes" id="UP001158045"/>
    </source>
</evidence>
<keyword evidence="2" id="KW-1185">Reference proteome</keyword>
<accession>A0ABT6NFJ7</accession>
<comment type="caution">
    <text evidence="1">The sequence shown here is derived from an EMBL/GenBank/DDBJ whole genome shotgun (WGS) entry which is preliminary data.</text>
</comment>
<reference evidence="1 2" key="1">
    <citation type="submission" date="2023-04" db="EMBL/GenBank/DDBJ databases">
        <title>Fusibacter bizertensis strain WBS, isolated from littoral bottom sediments of the Arctic seas - biochemical and genomic analysis.</title>
        <authorList>
            <person name="Brioukhanov A.L."/>
        </authorList>
    </citation>
    <scope>NUCLEOTIDE SEQUENCE [LARGE SCALE GENOMIC DNA]</scope>
    <source>
        <strain evidence="1 2">WBS</strain>
    </source>
</reference>
<evidence type="ECO:0008006" key="3">
    <source>
        <dbReference type="Google" id="ProtNLM"/>
    </source>
</evidence>
<gene>
    <name evidence="1" type="ORF">QE109_13585</name>
</gene>
<name>A0ABT6NFJ7_9FIRM</name>